<dbReference type="Gene3D" id="3.80.30.30">
    <property type="match status" value="1"/>
</dbReference>
<keyword evidence="1" id="KW-0479">Metal-binding</keyword>
<dbReference type="InterPro" id="IPR058240">
    <property type="entry name" value="rSAM_sf"/>
</dbReference>
<name>A0A1T4W2A8_9BACT</name>
<evidence type="ECO:0000313" key="5">
    <source>
        <dbReference type="Proteomes" id="UP000190027"/>
    </source>
</evidence>
<dbReference type="EMBL" id="FUYC01000001">
    <property type="protein sequence ID" value="SKA71195.1"/>
    <property type="molecule type" value="Genomic_DNA"/>
</dbReference>
<dbReference type="InterPro" id="IPR040086">
    <property type="entry name" value="MJ0683-like"/>
</dbReference>
<dbReference type="SFLD" id="SFLDG01084">
    <property type="entry name" value="Uncharacterised_Radical_SAM_Su"/>
    <property type="match status" value="1"/>
</dbReference>
<evidence type="ECO:0000256" key="2">
    <source>
        <dbReference type="ARBA" id="ARBA00023004"/>
    </source>
</evidence>
<dbReference type="SFLD" id="SFLDS00029">
    <property type="entry name" value="Radical_SAM"/>
    <property type="match status" value="1"/>
</dbReference>
<keyword evidence="3" id="KW-0411">Iron-sulfur</keyword>
<dbReference type="PANTHER" id="PTHR43432:SF6">
    <property type="entry name" value="RADICAL SAM CORE DOMAIN-CONTAINING PROTEIN"/>
    <property type="match status" value="1"/>
</dbReference>
<dbReference type="AlphaFoldDB" id="A0A1T4W2A8"/>
<dbReference type="RefSeq" id="WP_078715686.1">
    <property type="nucleotide sequence ID" value="NZ_FUYC01000001.1"/>
</dbReference>
<dbReference type="SUPFAM" id="SSF102114">
    <property type="entry name" value="Radical SAM enzymes"/>
    <property type="match status" value="1"/>
</dbReference>
<keyword evidence="5" id="KW-1185">Reference proteome</keyword>
<evidence type="ECO:0000313" key="4">
    <source>
        <dbReference type="EMBL" id="SKA71195.1"/>
    </source>
</evidence>
<dbReference type="GO" id="GO:0046872">
    <property type="term" value="F:metal ion binding"/>
    <property type="evidence" value="ECO:0007669"/>
    <property type="project" value="UniProtKB-KW"/>
</dbReference>
<gene>
    <name evidence="4" type="ORF">SAMN02745704_00093</name>
</gene>
<proteinExistence type="predicted"/>
<dbReference type="GO" id="GO:0051536">
    <property type="term" value="F:iron-sulfur cluster binding"/>
    <property type="evidence" value="ECO:0007669"/>
    <property type="project" value="UniProtKB-KW"/>
</dbReference>
<dbReference type="GO" id="GO:0003824">
    <property type="term" value="F:catalytic activity"/>
    <property type="evidence" value="ECO:0007669"/>
    <property type="project" value="InterPro"/>
</dbReference>
<sequence length="319" mass="35488">MRLMNPLLATRKKAIYRTVKFDKKELCSHSLDIGLICDHGCLYCSTPTIASARTNPVFKENGTTAQKAHNAQLACIDLGTPERVAADAKQLTASDVVMMCTKVDPFSPAVQQTNLFRDCLYELLTNNPHCQVRVLSKNAGIVDVLKDFTEYADRIHFSLSLTAPTSQQDFIDIVEPNTSSITERIDALKEAHGLGFRMYGMVCPCIPGILTEYHQVESVFKEVLQFNPETIWVEPVNSRGQGFNNMVAALDEAGKHEWASSIKAIKNKDSHDEYVAGLINTVALVSKNLALDVPIRFLSYNRKDAISAKLIDDSHVIWL</sequence>
<evidence type="ECO:0008006" key="6">
    <source>
        <dbReference type="Google" id="ProtNLM"/>
    </source>
</evidence>
<dbReference type="Proteomes" id="UP000190027">
    <property type="component" value="Unassembled WGS sequence"/>
</dbReference>
<reference evidence="4 5" key="1">
    <citation type="submission" date="2017-02" db="EMBL/GenBank/DDBJ databases">
        <authorList>
            <person name="Peterson S.W."/>
        </authorList>
    </citation>
    <scope>NUCLEOTIDE SEQUENCE [LARGE SCALE GENOMIC DNA]</scope>
    <source>
        <strain evidence="4 5">DSM 16080</strain>
    </source>
</reference>
<protein>
    <recommendedName>
        <fullName evidence="6">DNA repair photolyase</fullName>
    </recommendedName>
</protein>
<dbReference type="InterPro" id="IPR007197">
    <property type="entry name" value="rSAM"/>
</dbReference>
<accession>A0A1T4W2A8</accession>
<dbReference type="OrthoDB" id="9785699at2"/>
<dbReference type="STRING" id="1121449.SAMN02745704_00093"/>
<keyword evidence="2" id="KW-0408">Iron</keyword>
<evidence type="ECO:0000256" key="3">
    <source>
        <dbReference type="ARBA" id="ARBA00023014"/>
    </source>
</evidence>
<dbReference type="PANTHER" id="PTHR43432">
    <property type="entry name" value="SLR0285 PROTEIN"/>
    <property type="match status" value="1"/>
</dbReference>
<evidence type="ECO:0000256" key="1">
    <source>
        <dbReference type="ARBA" id="ARBA00022723"/>
    </source>
</evidence>
<organism evidence="4 5">
    <name type="scientific">Paucidesulfovibrio gracilis DSM 16080</name>
    <dbReference type="NCBI Taxonomy" id="1121449"/>
    <lineage>
        <taxon>Bacteria</taxon>
        <taxon>Pseudomonadati</taxon>
        <taxon>Thermodesulfobacteriota</taxon>
        <taxon>Desulfovibrionia</taxon>
        <taxon>Desulfovibrionales</taxon>
        <taxon>Desulfovibrionaceae</taxon>
        <taxon>Paucidesulfovibrio</taxon>
    </lineage>
</organism>